<dbReference type="RefSeq" id="WP_017744949.1">
    <property type="nucleotide sequence ID" value="NZ_KQ976354.1"/>
</dbReference>
<dbReference type="OrthoDB" id="513439at2"/>
<gene>
    <name evidence="1" type="ORF">WA1_46740</name>
</gene>
<name>A0A139WXG2_9CYAN</name>
<reference evidence="1 2" key="1">
    <citation type="journal article" date="2013" name="Genome Biol. Evol.">
        <title>Genomes of Stigonematalean cyanobacteria (subsection V) and the evolution of oxygenic photosynthesis from prokaryotes to plastids.</title>
        <authorList>
            <person name="Dagan T."/>
            <person name="Roettger M."/>
            <person name="Stucken K."/>
            <person name="Landan G."/>
            <person name="Koch R."/>
            <person name="Major P."/>
            <person name="Gould S.B."/>
            <person name="Goremykin V.V."/>
            <person name="Rippka R."/>
            <person name="Tandeau de Marsac N."/>
            <person name="Gugger M."/>
            <person name="Lockhart P.J."/>
            <person name="Allen J.F."/>
            <person name="Brune I."/>
            <person name="Maus I."/>
            <person name="Puhler A."/>
            <person name="Martin W.F."/>
        </authorList>
    </citation>
    <scope>NUCLEOTIDE SEQUENCE [LARGE SCALE GENOMIC DNA]</scope>
    <source>
        <strain evidence="1 2">PCC 7110</strain>
    </source>
</reference>
<organism evidence="1 2">
    <name type="scientific">Scytonema hofmannii PCC 7110</name>
    <dbReference type="NCBI Taxonomy" id="128403"/>
    <lineage>
        <taxon>Bacteria</taxon>
        <taxon>Bacillati</taxon>
        <taxon>Cyanobacteriota</taxon>
        <taxon>Cyanophyceae</taxon>
        <taxon>Nostocales</taxon>
        <taxon>Scytonemataceae</taxon>
        <taxon>Scytonema</taxon>
    </lineage>
</organism>
<sequence>MNVIFASAIGRFPIGGNAWSDLQYLLGLRSLGHNVFYLEECGPESWVYDWESEQLTTELDYPTNYVRNCLEPLGFENQWIYRAGDRSVGMEVDAFRDVCSQADLMIVRGSPISLWREEYELPKRRIYIDADPGFTQINIACGHGELINTIERCDRLFTIGQRIGATDCLIPTIGKHWLLTLPPVALSYWPVTENDSSTHFSSIMQWHSYREVVYEGVTYGNKDKEFLKFIDIPQLTKQRFRIALSGGFPNELSQYSWEVLPGWIASFTPDSYQTFVQESRAEFGVAKQGYVATKGGWFSDRSVCYLASGKPVLVQDTGLSDWLPVGEGILTFCDQKEALKGTEAINADYERHQYAARQLAEEYFNSDKVLSSLLEAAMN</sequence>
<protein>
    <recommendedName>
        <fullName evidence="3">Glycosyltransferase</fullName>
    </recommendedName>
</protein>
<dbReference type="EMBL" id="ANNX02000047">
    <property type="protein sequence ID" value="KYC37134.1"/>
    <property type="molecule type" value="Genomic_DNA"/>
</dbReference>
<dbReference type="STRING" id="128403.WA1_46740"/>
<proteinExistence type="predicted"/>
<accession>A0A139WXG2</accession>
<dbReference type="AlphaFoldDB" id="A0A139WXG2"/>
<keyword evidence="2" id="KW-1185">Reference proteome</keyword>
<comment type="caution">
    <text evidence="1">The sequence shown here is derived from an EMBL/GenBank/DDBJ whole genome shotgun (WGS) entry which is preliminary data.</text>
</comment>
<evidence type="ECO:0000313" key="2">
    <source>
        <dbReference type="Proteomes" id="UP000076925"/>
    </source>
</evidence>
<evidence type="ECO:0008006" key="3">
    <source>
        <dbReference type="Google" id="ProtNLM"/>
    </source>
</evidence>
<evidence type="ECO:0000313" key="1">
    <source>
        <dbReference type="EMBL" id="KYC37134.1"/>
    </source>
</evidence>
<dbReference type="Proteomes" id="UP000076925">
    <property type="component" value="Unassembled WGS sequence"/>
</dbReference>